<keyword evidence="1" id="KW-0175">Coiled coil</keyword>
<evidence type="ECO:0000256" key="2">
    <source>
        <dbReference type="SAM" id="MobiDB-lite"/>
    </source>
</evidence>
<sequence>MIPAADLWQRLPLELIERILDLLVDDYDQDPAYQWTILRHTARRQMRRIERHFLQYWVPKLTITLYSGPRCQIDYKVSDHACENRLGTSRVRFQTSGAGISSSLNKRDIQTLWGQYSFENRVAHLRLGEGILKQGMTGGYIVNDTDIVDLKVENDGLDIIFDWRRTLNALLREELMMRRLQEEMQTMDKKAELAAKNRWPPFPRIQRLALVKHFVLDIQMAKRVAVQLHRLNRHNALNEVKLGSFTHESQHLHKQPLPPLPPSTKPRRACCVMCSRQTGPSIFEVVACEESVVLSLDGWEKLDKDELLDLYAEAYGWNCYRSPGQEHNYEWQQASKNDWLTAYYLNTANVTMPSSNATGDDSSRGGSNSKKDDARHPKLIWPFSQTTARKVGGLQLVANSFRSSQGSSKPGKKSGSDGRNATVEGSSQNETTIIVDPAILNGDLT</sequence>
<protein>
    <recommendedName>
        <fullName evidence="5">F-box domain-containing protein</fullName>
    </recommendedName>
</protein>
<dbReference type="Proteomes" id="UP001369815">
    <property type="component" value="Unassembled WGS sequence"/>
</dbReference>
<dbReference type="EMBL" id="JBANMG010000007">
    <property type="protein sequence ID" value="KAK6951057.1"/>
    <property type="molecule type" value="Genomic_DNA"/>
</dbReference>
<evidence type="ECO:0008006" key="5">
    <source>
        <dbReference type="Google" id="ProtNLM"/>
    </source>
</evidence>
<feature type="compositionally biased region" description="Polar residues" evidence="2">
    <location>
        <begin position="417"/>
        <end position="432"/>
    </location>
</feature>
<keyword evidence="4" id="KW-1185">Reference proteome</keyword>
<organism evidence="3 4">
    <name type="scientific">Daldinia eschscholtzii</name>
    <dbReference type="NCBI Taxonomy" id="292717"/>
    <lineage>
        <taxon>Eukaryota</taxon>
        <taxon>Fungi</taxon>
        <taxon>Dikarya</taxon>
        <taxon>Ascomycota</taxon>
        <taxon>Pezizomycotina</taxon>
        <taxon>Sordariomycetes</taxon>
        <taxon>Xylariomycetidae</taxon>
        <taxon>Xylariales</taxon>
        <taxon>Hypoxylaceae</taxon>
        <taxon>Daldinia</taxon>
    </lineage>
</organism>
<feature type="region of interest" description="Disordered" evidence="2">
    <location>
        <begin position="400"/>
        <end position="445"/>
    </location>
</feature>
<feature type="region of interest" description="Disordered" evidence="2">
    <location>
        <begin position="351"/>
        <end position="379"/>
    </location>
</feature>
<dbReference type="AlphaFoldDB" id="A0AAX6MF64"/>
<accession>A0AAX6MF64</accession>
<proteinExistence type="predicted"/>
<comment type="caution">
    <text evidence="3">The sequence shown here is derived from an EMBL/GenBank/DDBJ whole genome shotgun (WGS) entry which is preliminary data.</text>
</comment>
<reference evidence="3 4" key="1">
    <citation type="journal article" date="2024" name="Front Chem Biol">
        <title>Unveiling the potential of Daldinia eschscholtzii MFLUCC 19-0629 through bioactivity and bioinformatics studies for enhanced sustainable agriculture production.</title>
        <authorList>
            <person name="Brooks S."/>
            <person name="Weaver J.A."/>
            <person name="Klomchit A."/>
            <person name="Alharthi S.A."/>
            <person name="Onlamun T."/>
            <person name="Nurani R."/>
            <person name="Vong T.K."/>
            <person name="Alberti F."/>
            <person name="Greco C."/>
        </authorList>
    </citation>
    <scope>NUCLEOTIDE SEQUENCE [LARGE SCALE GENOMIC DNA]</scope>
    <source>
        <strain evidence="3">MFLUCC 19-0629</strain>
    </source>
</reference>
<feature type="coiled-coil region" evidence="1">
    <location>
        <begin position="170"/>
        <end position="197"/>
    </location>
</feature>
<gene>
    <name evidence="3" type="ORF">Daesc_007586</name>
</gene>
<evidence type="ECO:0000313" key="3">
    <source>
        <dbReference type="EMBL" id="KAK6951057.1"/>
    </source>
</evidence>
<evidence type="ECO:0000256" key="1">
    <source>
        <dbReference type="SAM" id="Coils"/>
    </source>
</evidence>
<name>A0AAX6MF64_9PEZI</name>
<feature type="compositionally biased region" description="Polar residues" evidence="2">
    <location>
        <begin position="351"/>
        <end position="368"/>
    </location>
</feature>
<evidence type="ECO:0000313" key="4">
    <source>
        <dbReference type="Proteomes" id="UP001369815"/>
    </source>
</evidence>